<feature type="compositionally biased region" description="Polar residues" evidence="1">
    <location>
        <begin position="42"/>
        <end position="55"/>
    </location>
</feature>
<evidence type="ECO:0000313" key="3">
    <source>
        <dbReference type="EMBL" id="KAA8900071.1"/>
    </source>
</evidence>
<reference evidence="3" key="1">
    <citation type="journal article" date="2019" name="G3 (Bethesda)">
        <title>Genome Assemblies of Two Rare Opportunistic Yeast Pathogens: Diutina rugosa (syn. Candida rugosa) and Trichomonascus ciferrii (syn. Candida ciferrii).</title>
        <authorList>
            <person name="Mixao V."/>
            <person name="Saus E."/>
            <person name="Hansen A.P."/>
            <person name="Lass-Florl C."/>
            <person name="Gabaldon T."/>
        </authorList>
    </citation>
    <scope>NUCLEOTIDE SEQUENCE</scope>
    <source>
        <strain evidence="3">CBS 4856</strain>
    </source>
</reference>
<dbReference type="PANTHER" id="PTHR47102">
    <property type="entry name" value="PROTEIN BNI1"/>
    <property type="match status" value="1"/>
</dbReference>
<feature type="non-terminal residue" evidence="3">
    <location>
        <position position="1"/>
    </location>
</feature>
<organism evidence="3 4">
    <name type="scientific">Trichomonascus ciferrii</name>
    <dbReference type="NCBI Taxonomy" id="44093"/>
    <lineage>
        <taxon>Eukaryota</taxon>
        <taxon>Fungi</taxon>
        <taxon>Dikarya</taxon>
        <taxon>Ascomycota</taxon>
        <taxon>Saccharomycotina</taxon>
        <taxon>Dipodascomycetes</taxon>
        <taxon>Dipodascales</taxon>
        <taxon>Trichomonascaceae</taxon>
        <taxon>Trichomonascus</taxon>
        <taxon>Trichomonascus ciferrii complex</taxon>
    </lineage>
</organism>
<dbReference type="InterPro" id="IPR015425">
    <property type="entry name" value="FH2_Formin"/>
</dbReference>
<dbReference type="PROSITE" id="PS51444">
    <property type="entry name" value="FH2"/>
    <property type="match status" value="1"/>
</dbReference>
<dbReference type="PANTHER" id="PTHR47102:SF2">
    <property type="entry name" value="PROTEIN BNI1"/>
    <property type="match status" value="1"/>
</dbReference>
<dbReference type="Pfam" id="PF02181">
    <property type="entry name" value="FH2"/>
    <property type="match status" value="1"/>
</dbReference>
<dbReference type="InterPro" id="IPR051661">
    <property type="entry name" value="Actin_filament_regulator"/>
</dbReference>
<comment type="caution">
    <text evidence="3">The sequence shown here is derived from an EMBL/GenBank/DDBJ whole genome shotgun (WGS) entry which is preliminary data.</text>
</comment>
<evidence type="ECO:0000259" key="2">
    <source>
        <dbReference type="PROSITE" id="PS51444"/>
    </source>
</evidence>
<dbReference type="GO" id="GO:0051017">
    <property type="term" value="P:actin filament bundle assembly"/>
    <property type="evidence" value="ECO:0007669"/>
    <property type="project" value="TreeGrafter"/>
</dbReference>
<dbReference type="GO" id="GO:0051016">
    <property type="term" value="P:barbed-end actin filament capping"/>
    <property type="evidence" value="ECO:0007669"/>
    <property type="project" value="TreeGrafter"/>
</dbReference>
<protein>
    <recommendedName>
        <fullName evidence="2">FH2 domain-containing protein</fullName>
    </recommendedName>
</protein>
<feature type="region of interest" description="Disordered" evidence="1">
    <location>
        <begin position="1"/>
        <end position="55"/>
    </location>
</feature>
<keyword evidence="4" id="KW-1185">Reference proteome</keyword>
<dbReference type="Gene3D" id="1.20.58.2220">
    <property type="entry name" value="Formin, FH2 domain"/>
    <property type="match status" value="1"/>
</dbReference>
<dbReference type="InterPro" id="IPR042201">
    <property type="entry name" value="FH2_Formin_sf"/>
</dbReference>
<dbReference type="Proteomes" id="UP000761534">
    <property type="component" value="Unassembled WGS sequence"/>
</dbReference>
<name>A0A642UJ95_9ASCO</name>
<accession>A0A642UJ95</accession>
<dbReference type="OrthoDB" id="1104827at2759"/>
<dbReference type="GO" id="GO:1903475">
    <property type="term" value="P:mitotic actomyosin contractile ring assembly"/>
    <property type="evidence" value="ECO:0007669"/>
    <property type="project" value="TreeGrafter"/>
</dbReference>
<gene>
    <name evidence="3" type="ORF">TRICI_006253</name>
</gene>
<proteinExistence type="predicted"/>
<feature type="compositionally biased region" description="Pro residues" evidence="1">
    <location>
        <begin position="1"/>
        <end position="41"/>
    </location>
</feature>
<dbReference type="GO" id="GO:0005935">
    <property type="term" value="C:cellular bud neck"/>
    <property type="evidence" value="ECO:0007669"/>
    <property type="project" value="TreeGrafter"/>
</dbReference>
<dbReference type="VEuPathDB" id="FungiDB:TRICI_006253"/>
<dbReference type="EMBL" id="SWFS01000509">
    <property type="protein sequence ID" value="KAA8900071.1"/>
    <property type="molecule type" value="Genomic_DNA"/>
</dbReference>
<feature type="domain" description="FH2" evidence="2">
    <location>
        <begin position="58"/>
        <end position="278"/>
    </location>
</feature>
<dbReference type="AlphaFoldDB" id="A0A642UJ95"/>
<evidence type="ECO:0000256" key="1">
    <source>
        <dbReference type="SAM" id="MobiDB-lite"/>
    </source>
</evidence>
<dbReference type="GO" id="GO:0032153">
    <property type="term" value="C:cell division site"/>
    <property type="evidence" value="ECO:0007669"/>
    <property type="project" value="TreeGrafter"/>
</dbReference>
<dbReference type="SUPFAM" id="SSF101447">
    <property type="entry name" value="Formin homology 2 domain (FH2 domain)"/>
    <property type="match status" value="1"/>
</dbReference>
<dbReference type="GO" id="GO:0043332">
    <property type="term" value="C:mating projection tip"/>
    <property type="evidence" value="ECO:0007669"/>
    <property type="project" value="TreeGrafter"/>
</dbReference>
<evidence type="ECO:0000313" key="4">
    <source>
        <dbReference type="Proteomes" id="UP000761534"/>
    </source>
</evidence>
<dbReference type="Gene3D" id="6.10.30.50">
    <property type="match status" value="1"/>
</dbReference>
<sequence length="278" mass="31277">PPPPPPGFNGSAPPPPPPPPPGFSGSAPPPPPPPPGAPPLPQSSTPATGSPVLQSPQFKLGIRPKRKLKQMHWEKLDSVDHTVWADNEPTLADILHKEGVFEEVEKIFAAKEIKKFMGKKKSQEQEKVSFLARDVSQQFGINLHMFSSLSVDELVLKVLMCTDDVLENNNVLEFLGRPELCEVTINLAKNFQPYSTDWTRGEEAANEKPEKDPRDLARADHIYLKLCYNLQHYWKARMRALLVITTYEKEYDDLVKVRAPSPPLERFNTNARFRNCAK</sequence>